<gene>
    <name evidence="2" type="ORF">GBAR_LOCUS16629</name>
</gene>
<feature type="compositionally biased region" description="Basic and acidic residues" evidence="1">
    <location>
        <begin position="32"/>
        <end position="59"/>
    </location>
</feature>
<dbReference type="AlphaFoldDB" id="A0AA35WPQ1"/>
<dbReference type="EMBL" id="CASHTH010002393">
    <property type="protein sequence ID" value="CAI8029258.1"/>
    <property type="molecule type" value="Genomic_DNA"/>
</dbReference>
<name>A0AA35WPQ1_GEOBA</name>
<feature type="region of interest" description="Disordered" evidence="1">
    <location>
        <begin position="32"/>
        <end position="140"/>
    </location>
</feature>
<organism evidence="2 3">
    <name type="scientific">Geodia barretti</name>
    <name type="common">Barrett's horny sponge</name>
    <dbReference type="NCBI Taxonomy" id="519541"/>
    <lineage>
        <taxon>Eukaryota</taxon>
        <taxon>Metazoa</taxon>
        <taxon>Porifera</taxon>
        <taxon>Demospongiae</taxon>
        <taxon>Heteroscleromorpha</taxon>
        <taxon>Tetractinellida</taxon>
        <taxon>Astrophorina</taxon>
        <taxon>Geodiidae</taxon>
        <taxon>Geodia</taxon>
    </lineage>
</organism>
<feature type="compositionally biased region" description="Basic and acidic residues" evidence="1">
    <location>
        <begin position="69"/>
        <end position="129"/>
    </location>
</feature>
<accession>A0AA35WPQ1</accession>
<reference evidence="2" key="1">
    <citation type="submission" date="2023-03" db="EMBL/GenBank/DDBJ databases">
        <authorList>
            <person name="Steffen K."/>
            <person name="Cardenas P."/>
        </authorList>
    </citation>
    <scope>NUCLEOTIDE SEQUENCE</scope>
</reference>
<sequence>MGQSSSEEAKPETVEGELKQWVKTEMKKELMKFKEGDAEAREDHVERRKKSDLAERQEIGGEGGSETADEMKELKDWVEKELKEKEKQRMKREEEIKMKEESFSGKREEDETVGGRDFEEGGWIEKKISPDAIHSYAATH</sequence>
<evidence type="ECO:0000256" key="1">
    <source>
        <dbReference type="SAM" id="MobiDB-lite"/>
    </source>
</evidence>
<keyword evidence="3" id="KW-1185">Reference proteome</keyword>
<proteinExistence type="predicted"/>
<feature type="region of interest" description="Disordered" evidence="1">
    <location>
        <begin position="1"/>
        <end position="20"/>
    </location>
</feature>
<protein>
    <submittedName>
        <fullName evidence="2">Uncharacterized protein</fullName>
    </submittedName>
</protein>
<dbReference type="Proteomes" id="UP001174909">
    <property type="component" value="Unassembled WGS sequence"/>
</dbReference>
<evidence type="ECO:0000313" key="2">
    <source>
        <dbReference type="EMBL" id="CAI8029258.1"/>
    </source>
</evidence>
<comment type="caution">
    <text evidence="2">The sequence shown here is derived from an EMBL/GenBank/DDBJ whole genome shotgun (WGS) entry which is preliminary data.</text>
</comment>
<evidence type="ECO:0000313" key="3">
    <source>
        <dbReference type="Proteomes" id="UP001174909"/>
    </source>
</evidence>
<feature type="compositionally biased region" description="Basic and acidic residues" evidence="1">
    <location>
        <begin position="7"/>
        <end position="20"/>
    </location>
</feature>